<accession>A0AAV4IDP2</accession>
<reference evidence="2 3" key="1">
    <citation type="journal article" date="2021" name="Elife">
        <title>Chloroplast acquisition without the gene transfer in kleptoplastic sea slugs, Plakobranchus ocellatus.</title>
        <authorList>
            <person name="Maeda T."/>
            <person name="Takahashi S."/>
            <person name="Yoshida T."/>
            <person name="Shimamura S."/>
            <person name="Takaki Y."/>
            <person name="Nagai Y."/>
            <person name="Toyoda A."/>
            <person name="Suzuki Y."/>
            <person name="Arimoto A."/>
            <person name="Ishii H."/>
            <person name="Satoh N."/>
            <person name="Nishiyama T."/>
            <person name="Hasebe M."/>
            <person name="Maruyama T."/>
            <person name="Minagawa J."/>
            <person name="Obokata J."/>
            <person name="Shigenobu S."/>
        </authorList>
    </citation>
    <scope>NUCLEOTIDE SEQUENCE [LARGE SCALE GENOMIC DNA]</scope>
</reference>
<proteinExistence type="predicted"/>
<protein>
    <submittedName>
        <fullName evidence="2">Uncharacterized protein</fullName>
    </submittedName>
</protein>
<gene>
    <name evidence="2" type="ORF">ElyMa_002999300</name>
</gene>
<feature type="region of interest" description="Disordered" evidence="1">
    <location>
        <begin position="1"/>
        <end position="30"/>
    </location>
</feature>
<name>A0AAV4IDP2_9GAST</name>
<comment type="caution">
    <text evidence="2">The sequence shown here is derived from an EMBL/GenBank/DDBJ whole genome shotgun (WGS) entry which is preliminary data.</text>
</comment>
<keyword evidence="3" id="KW-1185">Reference proteome</keyword>
<dbReference type="Proteomes" id="UP000762676">
    <property type="component" value="Unassembled WGS sequence"/>
</dbReference>
<sequence>MAEEIQDGDGLKRSVSQSSAVKPTLPKGAGFTADDWLTCTANLPAILYFLPYGLRPPERADNAWSLVLRTNSEYHILLAQLQGRQKPLRSLSISHTIAHCPVAFRVTGVTSTVSEPAPWR</sequence>
<dbReference type="EMBL" id="BMAT01006179">
    <property type="protein sequence ID" value="GFS07824.1"/>
    <property type="molecule type" value="Genomic_DNA"/>
</dbReference>
<evidence type="ECO:0000256" key="1">
    <source>
        <dbReference type="SAM" id="MobiDB-lite"/>
    </source>
</evidence>
<dbReference type="AlphaFoldDB" id="A0AAV4IDP2"/>
<evidence type="ECO:0000313" key="2">
    <source>
        <dbReference type="EMBL" id="GFS07824.1"/>
    </source>
</evidence>
<organism evidence="2 3">
    <name type="scientific">Elysia marginata</name>
    <dbReference type="NCBI Taxonomy" id="1093978"/>
    <lineage>
        <taxon>Eukaryota</taxon>
        <taxon>Metazoa</taxon>
        <taxon>Spiralia</taxon>
        <taxon>Lophotrochozoa</taxon>
        <taxon>Mollusca</taxon>
        <taxon>Gastropoda</taxon>
        <taxon>Heterobranchia</taxon>
        <taxon>Euthyneura</taxon>
        <taxon>Panpulmonata</taxon>
        <taxon>Sacoglossa</taxon>
        <taxon>Placobranchoidea</taxon>
        <taxon>Plakobranchidae</taxon>
        <taxon>Elysia</taxon>
    </lineage>
</organism>
<evidence type="ECO:0000313" key="3">
    <source>
        <dbReference type="Proteomes" id="UP000762676"/>
    </source>
</evidence>